<gene>
    <name evidence="1" type="ORF">GCM10023211_07510</name>
</gene>
<keyword evidence="2" id="KW-1185">Reference proteome</keyword>
<organism evidence="1 2">
    <name type="scientific">Orbus sasakiae</name>
    <dbReference type="NCBI Taxonomy" id="1078475"/>
    <lineage>
        <taxon>Bacteria</taxon>
        <taxon>Pseudomonadati</taxon>
        <taxon>Pseudomonadota</taxon>
        <taxon>Gammaproteobacteria</taxon>
        <taxon>Orbales</taxon>
        <taxon>Orbaceae</taxon>
        <taxon>Orbus</taxon>
    </lineage>
</organism>
<proteinExistence type="predicted"/>
<evidence type="ECO:0000313" key="2">
    <source>
        <dbReference type="Proteomes" id="UP001500171"/>
    </source>
</evidence>
<dbReference type="EMBL" id="BAABHY010000001">
    <property type="protein sequence ID" value="GAA5106979.1"/>
    <property type="molecule type" value="Genomic_DNA"/>
</dbReference>
<protein>
    <submittedName>
        <fullName evidence="1">Uncharacterized protein</fullName>
    </submittedName>
</protein>
<sequence>MDIENIPQHNSKTYGGHNKIIYARQNGHYISATCNGWEDEEYATLQAVNALNAETKKAHELVKSGQKSPLYFYMYAYRHDTVSLAQCSGFFQWQVKRHLKPDIFNKLSLKKLNRYAKALNLSLSQLKTVPQTGYDTIN</sequence>
<reference evidence="2" key="1">
    <citation type="journal article" date="2019" name="Int. J. Syst. Evol. Microbiol.">
        <title>The Global Catalogue of Microorganisms (GCM) 10K type strain sequencing project: providing services to taxonomists for standard genome sequencing and annotation.</title>
        <authorList>
            <consortium name="The Broad Institute Genomics Platform"/>
            <consortium name="The Broad Institute Genome Sequencing Center for Infectious Disease"/>
            <person name="Wu L."/>
            <person name="Ma J."/>
        </authorList>
    </citation>
    <scope>NUCLEOTIDE SEQUENCE [LARGE SCALE GENOMIC DNA]</scope>
    <source>
        <strain evidence="2">JCM 18050</strain>
    </source>
</reference>
<name>A0ABP9N1E8_9GAMM</name>
<evidence type="ECO:0000313" key="1">
    <source>
        <dbReference type="EMBL" id="GAA5106979.1"/>
    </source>
</evidence>
<accession>A0ABP9N1E8</accession>
<dbReference type="RefSeq" id="WP_345488959.1">
    <property type="nucleotide sequence ID" value="NZ_BAABHY010000001.1"/>
</dbReference>
<comment type="caution">
    <text evidence="1">The sequence shown here is derived from an EMBL/GenBank/DDBJ whole genome shotgun (WGS) entry which is preliminary data.</text>
</comment>
<dbReference type="Proteomes" id="UP001500171">
    <property type="component" value="Unassembled WGS sequence"/>
</dbReference>